<dbReference type="AlphaFoldDB" id="A0A0C3CRA7"/>
<reference evidence="1 2" key="1">
    <citation type="submission" date="2014-04" db="EMBL/GenBank/DDBJ databases">
        <authorList>
            <consortium name="DOE Joint Genome Institute"/>
            <person name="Kuo A."/>
            <person name="Kohler A."/>
            <person name="Nagy L.G."/>
            <person name="Floudas D."/>
            <person name="Copeland A."/>
            <person name="Barry K.W."/>
            <person name="Cichocki N."/>
            <person name="Veneault-Fourrey C."/>
            <person name="LaButti K."/>
            <person name="Lindquist E.A."/>
            <person name="Lipzen A."/>
            <person name="Lundell T."/>
            <person name="Morin E."/>
            <person name="Murat C."/>
            <person name="Sun H."/>
            <person name="Tunlid A."/>
            <person name="Henrissat B."/>
            <person name="Grigoriev I.V."/>
            <person name="Hibbett D.S."/>
            <person name="Martin F."/>
            <person name="Nordberg H.P."/>
            <person name="Cantor M.N."/>
            <person name="Hua S.X."/>
        </authorList>
    </citation>
    <scope>NUCLEOTIDE SEQUENCE [LARGE SCALE GENOMIC DNA]</scope>
    <source>
        <strain evidence="1 2">Foug A</strain>
    </source>
</reference>
<accession>A0A0C3CRA7</accession>
<name>A0A0C3CRA7_9AGAM</name>
<evidence type="ECO:0000313" key="1">
    <source>
        <dbReference type="EMBL" id="KIM51120.1"/>
    </source>
</evidence>
<dbReference type="InParanoid" id="A0A0C3CRA7"/>
<evidence type="ECO:0000313" key="2">
    <source>
        <dbReference type="Proteomes" id="UP000053989"/>
    </source>
</evidence>
<proteinExistence type="predicted"/>
<dbReference type="Proteomes" id="UP000053989">
    <property type="component" value="Unassembled WGS sequence"/>
</dbReference>
<dbReference type="HOGENOM" id="CLU_2924031_0_0_1"/>
<gene>
    <name evidence="1" type="ORF">SCLCIDRAFT_1224835</name>
</gene>
<organism evidence="1 2">
    <name type="scientific">Scleroderma citrinum Foug A</name>
    <dbReference type="NCBI Taxonomy" id="1036808"/>
    <lineage>
        <taxon>Eukaryota</taxon>
        <taxon>Fungi</taxon>
        <taxon>Dikarya</taxon>
        <taxon>Basidiomycota</taxon>
        <taxon>Agaricomycotina</taxon>
        <taxon>Agaricomycetes</taxon>
        <taxon>Agaricomycetidae</taxon>
        <taxon>Boletales</taxon>
        <taxon>Sclerodermatineae</taxon>
        <taxon>Sclerodermataceae</taxon>
        <taxon>Scleroderma</taxon>
    </lineage>
</organism>
<reference evidence="2" key="2">
    <citation type="submission" date="2015-01" db="EMBL/GenBank/DDBJ databases">
        <title>Evolutionary Origins and Diversification of the Mycorrhizal Mutualists.</title>
        <authorList>
            <consortium name="DOE Joint Genome Institute"/>
            <consortium name="Mycorrhizal Genomics Consortium"/>
            <person name="Kohler A."/>
            <person name="Kuo A."/>
            <person name="Nagy L.G."/>
            <person name="Floudas D."/>
            <person name="Copeland A."/>
            <person name="Barry K.W."/>
            <person name="Cichocki N."/>
            <person name="Veneault-Fourrey C."/>
            <person name="LaButti K."/>
            <person name="Lindquist E.A."/>
            <person name="Lipzen A."/>
            <person name="Lundell T."/>
            <person name="Morin E."/>
            <person name="Murat C."/>
            <person name="Riley R."/>
            <person name="Ohm R."/>
            <person name="Sun H."/>
            <person name="Tunlid A."/>
            <person name="Henrissat B."/>
            <person name="Grigoriev I.V."/>
            <person name="Hibbett D.S."/>
            <person name="Martin F."/>
        </authorList>
    </citation>
    <scope>NUCLEOTIDE SEQUENCE [LARGE SCALE GENOMIC DNA]</scope>
    <source>
        <strain evidence="2">Foug A</strain>
    </source>
</reference>
<sequence>MAHGVRGSPLALQALGSTIFGSHCSSWKAAFNGQRAYCVSRTELGSIFVVGSVQGPLKLVV</sequence>
<protein>
    <submittedName>
        <fullName evidence="1">Uncharacterized protein</fullName>
    </submittedName>
</protein>
<keyword evidence="2" id="KW-1185">Reference proteome</keyword>
<dbReference type="EMBL" id="KN822284">
    <property type="protein sequence ID" value="KIM51120.1"/>
    <property type="molecule type" value="Genomic_DNA"/>
</dbReference>